<dbReference type="InterPro" id="IPR036291">
    <property type="entry name" value="NAD(P)-bd_dom_sf"/>
</dbReference>
<dbReference type="PANTHER" id="PTHR48079:SF6">
    <property type="entry name" value="NAD(P)-BINDING DOMAIN-CONTAINING PROTEIN-RELATED"/>
    <property type="match status" value="1"/>
</dbReference>
<sequence length="283" mass="32225">MKIAITGATGFIGHHVRNILKLTDNEVLLVTRDARKVSTLFSNESVLLANIGEFDQEWFSKFGEPDAVLHLAWGGLPNYLSQHHILVELPMQIRFLTSLIESGLKKLVVTGTCYEYGSLMGALSEHHETMPSTQYGIAKNNLRKILFELQQRKNYELAWARIFYPYGEGQSKTSLYSQLHTAVRNGENEFPINNGKQILDFIQVEEVARVLVRLLDQSSNIGVINIGSGNPQSVYEFVHQQINKNGWSIIPKIGLKSVRDYESPSFWADITKMRVIFERDLWI</sequence>
<accession>A0A6J6LEL1</accession>
<dbReference type="Pfam" id="PF01370">
    <property type="entry name" value="Epimerase"/>
    <property type="match status" value="1"/>
</dbReference>
<dbReference type="EMBL" id="CAEZWU010000011">
    <property type="protein sequence ID" value="CAB4658989.1"/>
    <property type="molecule type" value="Genomic_DNA"/>
</dbReference>
<protein>
    <submittedName>
        <fullName evidence="2">Unannotated protein</fullName>
    </submittedName>
</protein>
<feature type="domain" description="NAD-dependent epimerase/dehydratase" evidence="1">
    <location>
        <begin position="3"/>
        <end position="227"/>
    </location>
</feature>
<dbReference type="SUPFAM" id="SSF51735">
    <property type="entry name" value="NAD(P)-binding Rossmann-fold domains"/>
    <property type="match status" value="1"/>
</dbReference>
<evidence type="ECO:0000313" key="2">
    <source>
        <dbReference type="EMBL" id="CAB4658989.1"/>
    </source>
</evidence>
<proteinExistence type="predicted"/>
<gene>
    <name evidence="2" type="ORF">UFOPK2292_00137</name>
</gene>
<evidence type="ECO:0000259" key="1">
    <source>
        <dbReference type="Pfam" id="PF01370"/>
    </source>
</evidence>
<name>A0A6J6LEL1_9ZZZZ</name>
<dbReference type="InterPro" id="IPR051783">
    <property type="entry name" value="NAD(P)-dependent_oxidoreduct"/>
</dbReference>
<reference evidence="2" key="1">
    <citation type="submission" date="2020-05" db="EMBL/GenBank/DDBJ databases">
        <authorList>
            <person name="Chiriac C."/>
            <person name="Salcher M."/>
            <person name="Ghai R."/>
            <person name="Kavagutti S V."/>
        </authorList>
    </citation>
    <scope>NUCLEOTIDE SEQUENCE</scope>
</reference>
<organism evidence="2">
    <name type="scientific">freshwater metagenome</name>
    <dbReference type="NCBI Taxonomy" id="449393"/>
    <lineage>
        <taxon>unclassified sequences</taxon>
        <taxon>metagenomes</taxon>
        <taxon>ecological metagenomes</taxon>
    </lineage>
</organism>
<dbReference type="InterPro" id="IPR001509">
    <property type="entry name" value="Epimerase_deHydtase"/>
</dbReference>
<dbReference type="Gene3D" id="3.40.50.720">
    <property type="entry name" value="NAD(P)-binding Rossmann-like Domain"/>
    <property type="match status" value="1"/>
</dbReference>
<dbReference type="PANTHER" id="PTHR48079">
    <property type="entry name" value="PROTEIN YEEZ"/>
    <property type="match status" value="1"/>
</dbReference>
<dbReference type="GO" id="GO:0004029">
    <property type="term" value="F:aldehyde dehydrogenase (NAD+) activity"/>
    <property type="evidence" value="ECO:0007669"/>
    <property type="project" value="TreeGrafter"/>
</dbReference>
<dbReference type="AlphaFoldDB" id="A0A6J6LEL1"/>
<dbReference type="GO" id="GO:0005737">
    <property type="term" value="C:cytoplasm"/>
    <property type="evidence" value="ECO:0007669"/>
    <property type="project" value="TreeGrafter"/>
</dbReference>